<reference evidence="2 3" key="1">
    <citation type="journal article" date="2023" name="Mol. Phylogenet. Evol.">
        <title>Genome-scale phylogeny and comparative genomics of the fungal order Sordariales.</title>
        <authorList>
            <person name="Hensen N."/>
            <person name="Bonometti L."/>
            <person name="Westerberg I."/>
            <person name="Brannstrom I.O."/>
            <person name="Guillou S."/>
            <person name="Cros-Aarteil S."/>
            <person name="Calhoun S."/>
            <person name="Haridas S."/>
            <person name="Kuo A."/>
            <person name="Mondo S."/>
            <person name="Pangilinan J."/>
            <person name="Riley R."/>
            <person name="LaButti K."/>
            <person name="Andreopoulos B."/>
            <person name="Lipzen A."/>
            <person name="Chen C."/>
            <person name="Yan M."/>
            <person name="Daum C."/>
            <person name="Ng V."/>
            <person name="Clum A."/>
            <person name="Steindorff A."/>
            <person name="Ohm R.A."/>
            <person name="Martin F."/>
            <person name="Silar P."/>
            <person name="Natvig D.O."/>
            <person name="Lalanne C."/>
            <person name="Gautier V."/>
            <person name="Ament-Velasquez S.L."/>
            <person name="Kruys A."/>
            <person name="Hutchinson M.I."/>
            <person name="Powell A.J."/>
            <person name="Barry K."/>
            <person name="Miller A.N."/>
            <person name="Grigoriev I.V."/>
            <person name="Debuchy R."/>
            <person name="Gladieux P."/>
            <person name="Hiltunen Thoren M."/>
            <person name="Johannesson H."/>
        </authorList>
    </citation>
    <scope>NUCLEOTIDE SEQUENCE [LARGE SCALE GENOMIC DNA]</scope>
    <source>
        <strain evidence="2 3">FGSC 10403</strain>
    </source>
</reference>
<dbReference type="EMBL" id="JAULSX010000004">
    <property type="protein sequence ID" value="KAK3492606.1"/>
    <property type="molecule type" value="Genomic_DNA"/>
</dbReference>
<dbReference type="GeneID" id="87870066"/>
<protein>
    <submittedName>
        <fullName evidence="2">Uncharacterized protein</fullName>
    </submittedName>
</protein>
<comment type="caution">
    <text evidence="2">The sequence shown here is derived from an EMBL/GenBank/DDBJ whole genome shotgun (WGS) entry which is preliminary data.</text>
</comment>
<accession>A0AAJ0MRF7</accession>
<dbReference type="RefSeq" id="XP_062693064.1">
    <property type="nucleotide sequence ID" value="XM_062832444.1"/>
</dbReference>
<feature type="transmembrane region" description="Helical" evidence="1">
    <location>
        <begin position="137"/>
        <end position="156"/>
    </location>
</feature>
<name>A0AAJ0MRF7_9PEZI</name>
<evidence type="ECO:0000313" key="2">
    <source>
        <dbReference type="EMBL" id="KAK3492606.1"/>
    </source>
</evidence>
<keyword evidence="1" id="KW-1133">Transmembrane helix</keyword>
<evidence type="ECO:0000256" key="1">
    <source>
        <dbReference type="SAM" id="Phobius"/>
    </source>
</evidence>
<keyword evidence="1" id="KW-0812">Transmembrane</keyword>
<keyword evidence="1" id="KW-0472">Membrane</keyword>
<organism evidence="2 3">
    <name type="scientific">Neurospora hispaniola</name>
    <dbReference type="NCBI Taxonomy" id="588809"/>
    <lineage>
        <taxon>Eukaryota</taxon>
        <taxon>Fungi</taxon>
        <taxon>Dikarya</taxon>
        <taxon>Ascomycota</taxon>
        <taxon>Pezizomycotina</taxon>
        <taxon>Sordariomycetes</taxon>
        <taxon>Sordariomycetidae</taxon>
        <taxon>Sordariales</taxon>
        <taxon>Sordariaceae</taxon>
        <taxon>Neurospora</taxon>
    </lineage>
</organism>
<feature type="transmembrane region" description="Helical" evidence="1">
    <location>
        <begin position="12"/>
        <end position="31"/>
    </location>
</feature>
<proteinExistence type="predicted"/>
<keyword evidence="3" id="KW-1185">Reference proteome</keyword>
<dbReference type="Proteomes" id="UP001285908">
    <property type="component" value="Unassembled WGS sequence"/>
</dbReference>
<gene>
    <name evidence="2" type="ORF">B0T23DRAFT_146097</name>
</gene>
<evidence type="ECO:0000313" key="3">
    <source>
        <dbReference type="Proteomes" id="UP001285908"/>
    </source>
</evidence>
<dbReference type="AlphaFoldDB" id="A0AAJ0MRF7"/>
<sequence>MIVFLLLHLPSSSTLSSIINIVCFIFSSFILHHPRSHMDFSQHILMMRGGTPCASALGGGAWRPPGWASSNTNTSTLDITNTQHLENTFCGRAFSSLATCWGVQGSLLLGRVFKTHHRRQVALAVQSGRHNRHIQRAVGSGLLGVLLLSLSIWTGHD</sequence>